<dbReference type="InterPro" id="IPR052281">
    <property type="entry name" value="GAREM"/>
</dbReference>
<dbReference type="Pfam" id="PF12736">
    <property type="entry name" value="CABIT"/>
    <property type="match status" value="1"/>
</dbReference>
<evidence type="ECO:0000259" key="3">
    <source>
        <dbReference type="Pfam" id="PF12736"/>
    </source>
</evidence>
<feature type="domain" description="CABIT" evidence="3">
    <location>
        <begin position="30"/>
        <end position="291"/>
    </location>
</feature>
<name>A0ABY7FPI7_MYAAR</name>
<organism evidence="4 5">
    <name type="scientific">Mya arenaria</name>
    <name type="common">Soft-shell clam</name>
    <dbReference type="NCBI Taxonomy" id="6604"/>
    <lineage>
        <taxon>Eukaryota</taxon>
        <taxon>Metazoa</taxon>
        <taxon>Spiralia</taxon>
        <taxon>Lophotrochozoa</taxon>
        <taxon>Mollusca</taxon>
        <taxon>Bivalvia</taxon>
        <taxon>Autobranchia</taxon>
        <taxon>Heteroconchia</taxon>
        <taxon>Euheterodonta</taxon>
        <taxon>Imparidentia</taxon>
        <taxon>Neoheterodontei</taxon>
        <taxon>Myida</taxon>
        <taxon>Myoidea</taxon>
        <taxon>Myidae</taxon>
        <taxon>Mya</taxon>
    </lineage>
</organism>
<keyword evidence="1" id="KW-0597">Phosphoprotein</keyword>
<feature type="region of interest" description="Disordered" evidence="2">
    <location>
        <begin position="434"/>
        <end position="476"/>
    </location>
</feature>
<evidence type="ECO:0000256" key="2">
    <source>
        <dbReference type="SAM" id="MobiDB-lite"/>
    </source>
</evidence>
<reference evidence="4" key="1">
    <citation type="submission" date="2022-11" db="EMBL/GenBank/DDBJ databases">
        <title>Centuries of genome instability and evolution in soft-shell clam transmissible cancer (bioRxiv).</title>
        <authorList>
            <person name="Hart S.F.M."/>
            <person name="Yonemitsu M.A."/>
            <person name="Giersch R.M."/>
            <person name="Beal B.F."/>
            <person name="Arriagada G."/>
            <person name="Davis B.W."/>
            <person name="Ostrander E.A."/>
            <person name="Goff S.P."/>
            <person name="Metzger M.J."/>
        </authorList>
    </citation>
    <scope>NUCLEOTIDE SEQUENCE</scope>
    <source>
        <strain evidence="4">MELC-2E11</strain>
        <tissue evidence="4">Siphon/mantle</tissue>
    </source>
</reference>
<accession>A0ABY7FPI7</accession>
<dbReference type="InterPro" id="IPR018247">
    <property type="entry name" value="EF_Hand_1_Ca_BS"/>
</dbReference>
<evidence type="ECO:0000256" key="1">
    <source>
        <dbReference type="ARBA" id="ARBA00022553"/>
    </source>
</evidence>
<evidence type="ECO:0000313" key="4">
    <source>
        <dbReference type="EMBL" id="WAR24123.1"/>
    </source>
</evidence>
<sequence>MASNGEAMSHPVWGTEQVSLKDFLMTYEVPGISKVVKGQFMNIGASKFSPLKKLHQDVLVHSIKTGFKILGHSVARIDSRDRRTHKLVALEQRLSIPVTYKGWFELVSENGRSAKPIDTVMELARQFPTVNNVLVRQNVKAYLVNDRDGKMTFDATKVVIAGEQLKIIGDYTIDTPVSLPGKVRLLKCKDIKGDDLYLSFDQTGLFTPIASATDVAGVFLIKDIMHRFRLPLTVKLIQGVWPKVDSNRFTGLIRLDWAYTDENAFVCPLDRNVPRIFPIPTEVNLRLVSAVNNEELKANEAYTNIMVKCNRLIANYHNTIHLIISVPESAMKTKSHTMANIYSDTNTKVTAPAKPSSQMKRSKSKEDILLDELDDLYGYLREGKQPPVEKFTRTRDSDEETYYEEPEFEPMTKFKSRLAMLDRGDVVGSQKNANYSFVDPRSGFDANHNRLNLNGRLHDRDSPPELPPRPYKRADSAPHIQSLVVQSNGRASPAGSGSSPVQQKIVTVHKTKQSFQRRISKEKVKDFLTGEECDHFISVAKEMGLESSKTERQVKDGKGMQLMDINSDRQLDFAEMKLTLENGYDVFLEDDDLLQMYQSLNLDTNNDMKISKQELERTTPADIYEFIKKYIKTHPEKHSRYSSQVWLYPDSSSDDTFRRVQERYMTVLFYLNDVEEGGETAFPFANTTTINHTSI</sequence>
<feature type="compositionally biased region" description="Acidic residues" evidence="2">
    <location>
        <begin position="397"/>
        <end position="408"/>
    </location>
</feature>
<dbReference type="PROSITE" id="PS00018">
    <property type="entry name" value="EF_HAND_1"/>
    <property type="match status" value="1"/>
</dbReference>
<gene>
    <name evidence="4" type="ORF">MAR_037792</name>
</gene>
<dbReference type="InterPro" id="IPR025946">
    <property type="entry name" value="CABIT_dom"/>
</dbReference>
<keyword evidence="5" id="KW-1185">Reference proteome</keyword>
<proteinExistence type="predicted"/>
<protein>
    <recommendedName>
        <fullName evidence="3">CABIT domain-containing protein</fullName>
    </recommendedName>
</protein>
<dbReference type="EMBL" id="CP111024">
    <property type="protein sequence ID" value="WAR24123.1"/>
    <property type="molecule type" value="Genomic_DNA"/>
</dbReference>
<feature type="region of interest" description="Disordered" evidence="2">
    <location>
        <begin position="387"/>
        <end position="408"/>
    </location>
</feature>
<evidence type="ECO:0000313" key="5">
    <source>
        <dbReference type="Proteomes" id="UP001164746"/>
    </source>
</evidence>
<dbReference type="PANTHER" id="PTHR14454:SF11">
    <property type="entry name" value="SERRANO, ISOFORM F"/>
    <property type="match status" value="1"/>
</dbReference>
<dbReference type="PANTHER" id="PTHR14454">
    <property type="entry name" value="GRB2-ASSOCIATED AND REGULATOR OF MAPK PROTEIN FAMILY MEMBER"/>
    <property type="match status" value="1"/>
</dbReference>
<dbReference type="Gene3D" id="2.60.120.620">
    <property type="entry name" value="q2cbj1_9rhob like domain"/>
    <property type="match status" value="1"/>
</dbReference>
<dbReference type="Proteomes" id="UP001164746">
    <property type="component" value="Chromosome 13"/>
</dbReference>